<keyword evidence="3" id="KW-1185">Reference proteome</keyword>
<dbReference type="KEGG" id="sphv:F9278_15770"/>
<dbReference type="AlphaFoldDB" id="A0A5P8K317"/>
<gene>
    <name evidence="2" type="ORF">F9278_15770</name>
</gene>
<accession>A0A5P8K317</accession>
<sequence length="116" mass="12757">MKIVSGAKHARLQDRCDRLVREAADQQAIISRQATEIARLRAQFPNASEEDIAAWEARAKAHDTWKPPVGRDAWEARPVDGASGRPLHPAAELRRALDRCRKLQALLDGRGTGGAS</sequence>
<dbReference type="RefSeq" id="WP_152168902.1">
    <property type="nucleotide sequence ID" value="NZ_CP045096.1"/>
</dbReference>
<organism evidence="2 3">
    <name type="scientific">Streptomyces phaeolivaceus</name>
    <dbReference type="NCBI Taxonomy" id="2653200"/>
    <lineage>
        <taxon>Bacteria</taxon>
        <taxon>Bacillati</taxon>
        <taxon>Actinomycetota</taxon>
        <taxon>Actinomycetes</taxon>
        <taxon>Kitasatosporales</taxon>
        <taxon>Streptomycetaceae</taxon>
        <taxon>Streptomyces</taxon>
    </lineage>
</organism>
<name>A0A5P8K317_9ACTN</name>
<feature type="region of interest" description="Disordered" evidence="1">
    <location>
        <begin position="65"/>
        <end position="87"/>
    </location>
</feature>
<proteinExistence type="predicted"/>
<dbReference type="Proteomes" id="UP000327294">
    <property type="component" value="Chromosome"/>
</dbReference>
<protein>
    <submittedName>
        <fullName evidence="2">Uncharacterized protein</fullName>
    </submittedName>
</protein>
<reference evidence="2 3" key="1">
    <citation type="submission" date="2019-10" db="EMBL/GenBank/DDBJ databases">
        <title>Streptomyces sp. strain GY16 isolated from leaves of Broussonetia papyrifera.</title>
        <authorList>
            <person name="Mo P."/>
        </authorList>
    </citation>
    <scope>NUCLEOTIDE SEQUENCE [LARGE SCALE GENOMIC DNA]</scope>
    <source>
        <strain evidence="2 3">GY16</strain>
    </source>
</reference>
<evidence type="ECO:0000313" key="2">
    <source>
        <dbReference type="EMBL" id="QFQ97426.1"/>
    </source>
</evidence>
<dbReference type="EMBL" id="CP045096">
    <property type="protein sequence ID" value="QFQ97426.1"/>
    <property type="molecule type" value="Genomic_DNA"/>
</dbReference>
<evidence type="ECO:0000313" key="3">
    <source>
        <dbReference type="Proteomes" id="UP000327294"/>
    </source>
</evidence>
<evidence type="ECO:0000256" key="1">
    <source>
        <dbReference type="SAM" id="MobiDB-lite"/>
    </source>
</evidence>